<feature type="region of interest" description="Disordered" evidence="1">
    <location>
        <begin position="76"/>
        <end position="96"/>
    </location>
</feature>
<feature type="region of interest" description="Disordered" evidence="1">
    <location>
        <begin position="1"/>
        <end position="64"/>
    </location>
</feature>
<evidence type="ECO:0000313" key="3">
    <source>
        <dbReference type="Proteomes" id="UP000007322"/>
    </source>
</evidence>
<organism evidence="2 3">
    <name type="scientific">Thermothelomyces thermophilus (strain ATCC 42464 / BCRC 31852 / DSM 1799)</name>
    <name type="common">Sporotrichum thermophile</name>
    <dbReference type="NCBI Taxonomy" id="573729"/>
    <lineage>
        <taxon>Eukaryota</taxon>
        <taxon>Fungi</taxon>
        <taxon>Dikarya</taxon>
        <taxon>Ascomycota</taxon>
        <taxon>Pezizomycotina</taxon>
        <taxon>Sordariomycetes</taxon>
        <taxon>Sordariomycetidae</taxon>
        <taxon>Sordariales</taxon>
        <taxon>Chaetomiaceae</taxon>
        <taxon>Thermothelomyces</taxon>
    </lineage>
</organism>
<protein>
    <submittedName>
        <fullName evidence="2">Uncharacterized protein</fullName>
    </submittedName>
</protein>
<dbReference type="Proteomes" id="UP000007322">
    <property type="component" value="Chromosome 6"/>
</dbReference>
<feature type="compositionally biased region" description="Basic residues" evidence="1">
    <location>
        <begin position="48"/>
        <end position="62"/>
    </location>
</feature>
<dbReference type="GeneID" id="11513547"/>
<dbReference type="VEuPathDB" id="FungiDB:MYCTH_2129660"/>
<reference evidence="2 3" key="1">
    <citation type="journal article" date="2011" name="Nat. Biotechnol.">
        <title>Comparative genomic analysis of the thermophilic biomass-degrading fungi Myceliophthora thermophila and Thielavia terrestris.</title>
        <authorList>
            <person name="Berka R.M."/>
            <person name="Grigoriev I.V."/>
            <person name="Otillar R."/>
            <person name="Salamov A."/>
            <person name="Grimwood J."/>
            <person name="Reid I."/>
            <person name="Ishmael N."/>
            <person name="John T."/>
            <person name="Darmond C."/>
            <person name="Moisan M.-C."/>
            <person name="Henrissat B."/>
            <person name="Coutinho P.M."/>
            <person name="Lombard V."/>
            <person name="Natvig D.O."/>
            <person name="Lindquist E."/>
            <person name="Schmutz J."/>
            <person name="Lucas S."/>
            <person name="Harris P."/>
            <person name="Powlowski J."/>
            <person name="Bellemare A."/>
            <person name="Taylor D."/>
            <person name="Butler G."/>
            <person name="de Vries R.P."/>
            <person name="Allijn I.E."/>
            <person name="van den Brink J."/>
            <person name="Ushinsky S."/>
            <person name="Storms R."/>
            <person name="Powell A.J."/>
            <person name="Paulsen I.T."/>
            <person name="Elbourne L.D.H."/>
            <person name="Baker S.E."/>
            <person name="Magnuson J."/>
            <person name="LaBoissiere S."/>
            <person name="Clutterbuck A.J."/>
            <person name="Martinez D."/>
            <person name="Wogulis M."/>
            <person name="de Leon A.L."/>
            <person name="Rey M.W."/>
            <person name="Tsang A."/>
        </authorList>
    </citation>
    <scope>NUCLEOTIDE SEQUENCE [LARGE SCALE GENOMIC DNA]</scope>
    <source>
        <strain evidence="3">ATCC 42464 / BCRC 31852 / DSM 1799</strain>
    </source>
</reference>
<dbReference type="AlphaFoldDB" id="G2QKS3"/>
<evidence type="ECO:0000313" key="2">
    <source>
        <dbReference type="EMBL" id="AEO60555.1"/>
    </source>
</evidence>
<proteinExistence type="predicted"/>
<dbReference type="EMBL" id="CP003007">
    <property type="protein sequence ID" value="AEO60555.1"/>
    <property type="molecule type" value="Genomic_DNA"/>
</dbReference>
<sequence length="157" mass="17441">MRDDVSSPRQDQDLPLRAPLRRGFISVEPRPVQLSGTSDSWEAAHGLRLPRSRGGLPRRRTKGLLSPQCGILQRGIKGRTTPATAEPQDPLSWGVNRRHETILENKLEAPSPEMVAQVHAAPAYNHNRWQPKPVIKGEQHMTQECSSRLLAPGGLPM</sequence>
<dbReference type="InParanoid" id="G2QKS3"/>
<accession>G2QKS3</accession>
<gene>
    <name evidence="2" type="ORF">MYCTH_2129660</name>
</gene>
<feature type="compositionally biased region" description="Basic and acidic residues" evidence="1">
    <location>
        <begin position="1"/>
        <end position="14"/>
    </location>
</feature>
<dbReference type="HOGENOM" id="CLU_1679173_0_0_1"/>
<evidence type="ECO:0000256" key="1">
    <source>
        <dbReference type="SAM" id="MobiDB-lite"/>
    </source>
</evidence>
<name>G2QKS3_THET4</name>
<dbReference type="RefSeq" id="XP_003665800.1">
    <property type="nucleotide sequence ID" value="XM_003665752.1"/>
</dbReference>
<dbReference type="KEGG" id="mtm:MYCTH_2129660"/>
<keyword evidence="3" id="KW-1185">Reference proteome</keyword>